<dbReference type="Pfam" id="PF00024">
    <property type="entry name" value="PAN_1"/>
    <property type="match status" value="1"/>
</dbReference>
<feature type="domain" description="Apple" evidence="1">
    <location>
        <begin position="37"/>
        <end position="79"/>
    </location>
</feature>
<dbReference type="AlphaFoldDB" id="A0A820MD11"/>
<evidence type="ECO:0000313" key="2">
    <source>
        <dbReference type="EMBL" id="CAF4371189.1"/>
    </source>
</evidence>
<dbReference type="SUPFAM" id="SSF57414">
    <property type="entry name" value="Hairpin loop containing domain-like"/>
    <property type="match status" value="1"/>
</dbReference>
<dbReference type="Proteomes" id="UP000663868">
    <property type="component" value="Unassembled WGS sequence"/>
</dbReference>
<name>A0A820MD11_9BILA</name>
<organism evidence="2 3">
    <name type="scientific">Adineta steineri</name>
    <dbReference type="NCBI Taxonomy" id="433720"/>
    <lineage>
        <taxon>Eukaryota</taxon>
        <taxon>Metazoa</taxon>
        <taxon>Spiralia</taxon>
        <taxon>Gnathifera</taxon>
        <taxon>Rotifera</taxon>
        <taxon>Eurotatoria</taxon>
        <taxon>Bdelloidea</taxon>
        <taxon>Adinetida</taxon>
        <taxon>Adinetidae</taxon>
        <taxon>Adineta</taxon>
    </lineage>
</organism>
<evidence type="ECO:0000259" key="1">
    <source>
        <dbReference type="Pfam" id="PF00024"/>
    </source>
</evidence>
<dbReference type="Gene3D" id="3.50.4.10">
    <property type="entry name" value="Hepatocyte Growth Factor"/>
    <property type="match status" value="1"/>
</dbReference>
<dbReference type="EMBL" id="CAJOBB010020868">
    <property type="protein sequence ID" value="CAF4371189.1"/>
    <property type="molecule type" value="Genomic_DNA"/>
</dbReference>
<reference evidence="2" key="1">
    <citation type="submission" date="2021-02" db="EMBL/GenBank/DDBJ databases">
        <authorList>
            <person name="Nowell W R."/>
        </authorList>
    </citation>
    <scope>NUCLEOTIDE SEQUENCE</scope>
</reference>
<comment type="caution">
    <text evidence="2">The sequence shown here is derived from an EMBL/GenBank/DDBJ whole genome shotgun (WGS) entry which is preliminary data.</text>
</comment>
<gene>
    <name evidence="2" type="ORF">KXQ929_LOCUS49369</name>
</gene>
<evidence type="ECO:0000313" key="3">
    <source>
        <dbReference type="Proteomes" id="UP000663868"/>
    </source>
</evidence>
<dbReference type="InterPro" id="IPR003609">
    <property type="entry name" value="Pan_app"/>
</dbReference>
<accession>A0A820MD11</accession>
<protein>
    <recommendedName>
        <fullName evidence="1">Apple domain-containing protein</fullName>
    </recommendedName>
</protein>
<sequence length="124" mass="13576">MFIIIITQSISQDTRTLLLTKLNNIQYQCTDPGCSSSTTMLVSNLRACEIACLLNTNCRTLTFDQSNNQCELFTDIPSQYGSLISQGDFITLTAIDNIKLLAYSFPFSLVLAVTTAINGTTASM</sequence>
<proteinExistence type="predicted"/>